<evidence type="ECO:0000313" key="2">
    <source>
        <dbReference type="EMBL" id="PHG84717.1"/>
    </source>
</evidence>
<name>A0A9X7HQ31_BACCE</name>
<dbReference type="AlphaFoldDB" id="A0A9X7HQ31"/>
<keyword evidence="1" id="KW-0812">Transmembrane</keyword>
<feature type="transmembrane region" description="Helical" evidence="1">
    <location>
        <begin position="20"/>
        <end position="42"/>
    </location>
</feature>
<reference evidence="2 3" key="1">
    <citation type="submission" date="2017-09" db="EMBL/GenBank/DDBJ databases">
        <title>Large-scale bioinformatics analysis of Bacillus genomes uncovers conserved roles of natural products in bacterial physiology.</title>
        <authorList>
            <consortium name="Agbiome Team Llc"/>
            <person name="Bleich R.M."/>
            <person name="Grubbs K.J."/>
            <person name="Santa Maria K.C."/>
            <person name="Allen S.E."/>
            <person name="Farag S."/>
            <person name="Shank E.A."/>
            <person name="Bowers A."/>
        </authorList>
    </citation>
    <scope>NUCLEOTIDE SEQUENCE [LARGE SCALE GENOMIC DNA]</scope>
    <source>
        <strain evidence="2 3">AFS029792</strain>
    </source>
</reference>
<keyword evidence="1" id="KW-1133">Transmembrane helix</keyword>
<keyword evidence="1" id="KW-0472">Membrane</keyword>
<sequence length="75" mass="9015">MNLPDYQSFLSGQRLEDFWQIVKWLLFFVAPVVMIVFALNVLSEFYQMIVKVVRGSNEEKESADDYEVYHYEKRD</sequence>
<dbReference type="EMBL" id="NUUR01000001">
    <property type="protein sequence ID" value="PHG84717.1"/>
    <property type="molecule type" value="Genomic_DNA"/>
</dbReference>
<comment type="caution">
    <text evidence="2">The sequence shown here is derived from an EMBL/GenBank/DDBJ whole genome shotgun (WGS) entry which is preliminary data.</text>
</comment>
<organism evidence="2 3">
    <name type="scientific">Bacillus cereus</name>
    <dbReference type="NCBI Taxonomy" id="1396"/>
    <lineage>
        <taxon>Bacteria</taxon>
        <taxon>Bacillati</taxon>
        <taxon>Bacillota</taxon>
        <taxon>Bacilli</taxon>
        <taxon>Bacillales</taxon>
        <taxon>Bacillaceae</taxon>
        <taxon>Bacillus</taxon>
        <taxon>Bacillus cereus group</taxon>
    </lineage>
</organism>
<dbReference type="RefSeq" id="WP_021729653.1">
    <property type="nucleotide sequence ID" value="NZ_JBAWLH010000072.1"/>
</dbReference>
<proteinExistence type="predicted"/>
<evidence type="ECO:0000256" key="1">
    <source>
        <dbReference type="SAM" id="Phobius"/>
    </source>
</evidence>
<dbReference type="Proteomes" id="UP000225135">
    <property type="component" value="Unassembled WGS sequence"/>
</dbReference>
<evidence type="ECO:0000313" key="3">
    <source>
        <dbReference type="Proteomes" id="UP000225135"/>
    </source>
</evidence>
<accession>A0A9X7HQ31</accession>
<protein>
    <submittedName>
        <fullName evidence="2">Uncharacterized protein</fullName>
    </submittedName>
</protein>
<gene>
    <name evidence="2" type="ORF">COI69_00080</name>
</gene>